<evidence type="ECO:0000313" key="1">
    <source>
        <dbReference type="EMBL" id="AEW45110.2"/>
    </source>
</evidence>
<dbReference type="Proteomes" id="UP000009135">
    <property type="component" value="Chromosome"/>
</dbReference>
<name>H6N638_MYCHN</name>
<sequence>MTVAAKVVSTSVAVGATSVGGVYLGTELFRNRKTIVDLIREKNPSKRLISFSSVSYDAWKKAYKVYKEENKEREKGQDSWKLNGWSKHSGDVQETDATEEFINKCKSNSNLEASKNNDFLYQQVLKYCTRATLVSDLIVENNKGRKLLKSSSSGDDSDWKKVWNVYKQQNINKASDTWSLTDWSNKKSGDELPSNYKTTCDTKFAEEVFRTDDEKYLNVLNWCTIPV</sequence>
<reference evidence="1 2" key="1">
    <citation type="journal article" date="2012" name="J. Bacteriol.">
        <title>Complete genome sequence of Mycoplasma haemocanis strain Illinois.</title>
        <authorList>
            <person name="do Nascimento N.C."/>
            <person name="Guimaraes A.M."/>
            <person name="Santos A.P."/>
            <person name="Sanmiguel P.J."/>
            <person name="Messick J.B."/>
        </authorList>
    </citation>
    <scope>NUCLEOTIDE SEQUENCE [LARGE SCALE GENOMIC DNA]</scope>
    <source>
        <strain evidence="1 2">Illinois</strain>
    </source>
</reference>
<organism evidence="1 2">
    <name type="scientific">Mycoplasma haemocanis (strain Illinois)</name>
    <dbReference type="NCBI Taxonomy" id="1111676"/>
    <lineage>
        <taxon>Bacteria</taxon>
        <taxon>Bacillati</taxon>
        <taxon>Mycoplasmatota</taxon>
        <taxon>Mollicutes</taxon>
        <taxon>Mycoplasmataceae</taxon>
        <taxon>Mycoplasma</taxon>
    </lineage>
</organism>
<accession>H6N638</accession>
<keyword evidence="2" id="KW-1185">Reference proteome</keyword>
<proteinExistence type="predicted"/>
<dbReference type="STRING" id="1111676.MHC_01220"/>
<dbReference type="OrthoDB" id="9826082at2"/>
<dbReference type="KEGG" id="mhe:MHC_01220"/>
<gene>
    <name evidence="1" type="ordered locus">MHC_01220</name>
</gene>
<dbReference type="AlphaFoldDB" id="H6N638"/>
<dbReference type="HOGENOM" id="CLU_098620_0_0_14"/>
<dbReference type="EMBL" id="CP003199">
    <property type="protein sequence ID" value="AEW45110.2"/>
    <property type="molecule type" value="Genomic_DNA"/>
</dbReference>
<protein>
    <submittedName>
        <fullName evidence="1">Uncharacterized protein</fullName>
    </submittedName>
</protein>
<evidence type="ECO:0000313" key="2">
    <source>
        <dbReference type="Proteomes" id="UP000009135"/>
    </source>
</evidence>